<dbReference type="RefSeq" id="WP_148648916.1">
    <property type="nucleotide sequence ID" value="NZ_CP011131.1"/>
</dbReference>
<name>A0ABY3X8N4_9GAMM</name>
<organism evidence="2 3">
    <name type="scientific">Lysobacter gummosus</name>
    <dbReference type="NCBI Taxonomy" id="262324"/>
    <lineage>
        <taxon>Bacteria</taxon>
        <taxon>Pseudomonadati</taxon>
        <taxon>Pseudomonadota</taxon>
        <taxon>Gammaproteobacteria</taxon>
        <taxon>Lysobacterales</taxon>
        <taxon>Lysobacteraceae</taxon>
        <taxon>Lysobacter</taxon>
    </lineage>
</organism>
<reference evidence="2 3" key="1">
    <citation type="submission" date="2022-03" db="EMBL/GenBank/DDBJ databases">
        <title>Complete genome sequence of Lysobacter capsici VKM B-2533 and Lysobacter gummosus 10.1.1, promising sources of lytic agents.</title>
        <authorList>
            <person name="Tarlachkov S.V."/>
            <person name="Kudryakova I.V."/>
            <person name="Afoshin A.S."/>
            <person name="Leontyevskaya E.A."/>
            <person name="Leontyevskaya N.V."/>
        </authorList>
    </citation>
    <scope>NUCLEOTIDE SEQUENCE [LARGE SCALE GENOMIC DNA]</scope>
    <source>
        <strain evidence="2 3">10.1.1</strain>
    </source>
</reference>
<evidence type="ECO:0000313" key="2">
    <source>
        <dbReference type="EMBL" id="UNP27791.1"/>
    </source>
</evidence>
<sequence length="67" mass="6958">MPSCQMRGPGAAEPPQLTAVADFEPAAPATPAECPPPPAKRTDKPAQTPALARPAPRPESSNNTRSR</sequence>
<proteinExistence type="predicted"/>
<gene>
    <name evidence="2" type="ORF">MOV92_14870</name>
</gene>
<feature type="region of interest" description="Disordered" evidence="1">
    <location>
        <begin position="25"/>
        <end position="67"/>
    </location>
</feature>
<dbReference type="EMBL" id="CP093547">
    <property type="protein sequence ID" value="UNP27791.1"/>
    <property type="molecule type" value="Genomic_DNA"/>
</dbReference>
<evidence type="ECO:0000256" key="1">
    <source>
        <dbReference type="SAM" id="MobiDB-lite"/>
    </source>
</evidence>
<evidence type="ECO:0000313" key="3">
    <source>
        <dbReference type="Proteomes" id="UP000829194"/>
    </source>
</evidence>
<accession>A0ABY3X8N4</accession>
<keyword evidence="3" id="KW-1185">Reference proteome</keyword>
<protein>
    <submittedName>
        <fullName evidence="2">Uncharacterized protein</fullName>
    </submittedName>
</protein>
<dbReference type="Proteomes" id="UP000829194">
    <property type="component" value="Chromosome"/>
</dbReference>